<dbReference type="RefSeq" id="WP_341408435.1">
    <property type="nucleotide sequence ID" value="NZ_JBBUTH010000001.1"/>
</dbReference>
<comment type="caution">
    <text evidence="5">The sequence shown here is derived from an EMBL/GenBank/DDBJ whole genome shotgun (WGS) entry which is preliminary data.</text>
</comment>
<evidence type="ECO:0000313" key="6">
    <source>
        <dbReference type="Proteomes" id="UP001365405"/>
    </source>
</evidence>
<organism evidence="5 6">
    <name type="scientific">Pseudaquabacterium inlustre</name>
    <dbReference type="NCBI Taxonomy" id="2984192"/>
    <lineage>
        <taxon>Bacteria</taxon>
        <taxon>Pseudomonadati</taxon>
        <taxon>Pseudomonadota</taxon>
        <taxon>Betaproteobacteria</taxon>
        <taxon>Burkholderiales</taxon>
        <taxon>Sphaerotilaceae</taxon>
        <taxon>Pseudaquabacterium</taxon>
    </lineage>
</organism>
<dbReference type="PANTHER" id="PTHR45138">
    <property type="entry name" value="REGULATORY COMPONENTS OF SENSORY TRANSDUCTION SYSTEM"/>
    <property type="match status" value="1"/>
</dbReference>
<dbReference type="InterPro" id="IPR050469">
    <property type="entry name" value="Diguanylate_Cyclase"/>
</dbReference>
<evidence type="ECO:0000259" key="4">
    <source>
        <dbReference type="PROSITE" id="PS50887"/>
    </source>
</evidence>
<feature type="transmembrane region" description="Helical" evidence="3">
    <location>
        <begin position="119"/>
        <end position="138"/>
    </location>
</feature>
<keyword evidence="3" id="KW-0812">Transmembrane</keyword>
<dbReference type="InterPro" id="IPR000160">
    <property type="entry name" value="GGDEF_dom"/>
</dbReference>
<accession>A0ABU9CA57</accession>
<dbReference type="InterPro" id="IPR043128">
    <property type="entry name" value="Rev_trsase/Diguanyl_cyclase"/>
</dbReference>
<dbReference type="SMART" id="SM00267">
    <property type="entry name" value="GGDEF"/>
    <property type="match status" value="1"/>
</dbReference>
<dbReference type="EC" id="2.7.7.65" evidence="1"/>
<feature type="transmembrane region" description="Helical" evidence="3">
    <location>
        <begin position="190"/>
        <end position="209"/>
    </location>
</feature>
<dbReference type="PROSITE" id="PS50887">
    <property type="entry name" value="GGDEF"/>
    <property type="match status" value="1"/>
</dbReference>
<dbReference type="NCBIfam" id="TIGR00254">
    <property type="entry name" value="GGDEF"/>
    <property type="match status" value="1"/>
</dbReference>
<dbReference type="Proteomes" id="UP001365405">
    <property type="component" value="Unassembled WGS sequence"/>
</dbReference>
<keyword evidence="5" id="KW-0548">Nucleotidyltransferase</keyword>
<sequence length="405" mass="43717">MQLHTPTLLVTLLLGFALLTLELGVAQRGLRARPELRRWNLGNWAMLAGFAMLFARVLMPEWLSLVLGNGLIALGLIAYVQALHRLLREAAPPRWTRRIQPALWLGLALLVFWPQSLRTAAVSLLFAGLLAPAVWLVLRHGWRDERSLRTVGVTLGLAMLALGVRAVHALGVPEDYQSVMQPSLGQGATFMMAFLALLGSGFAFQLAVFERVAQQMEHLASHDGLTGCLNRSTTDALLAHELRRARRERQAGGPAGRPLAFVLLDLDHFKQVNDRHGHRTGDAVLQAFVAIAKQRLRGSDALGRTGGEEFGLVLPGTDADGARVLLESIRQAVAAAPLATDESGRPVQVTVSAGIAVAPGDAGISADRLYGRADQALYEAKHGGRNRVEVYGDSNPVQAALPLNT</sequence>
<proteinExistence type="predicted"/>
<keyword evidence="3" id="KW-0472">Membrane</keyword>
<dbReference type="CDD" id="cd01949">
    <property type="entry name" value="GGDEF"/>
    <property type="match status" value="1"/>
</dbReference>
<dbReference type="EMBL" id="JBBUTH010000001">
    <property type="protein sequence ID" value="MEK8048761.1"/>
    <property type="molecule type" value="Genomic_DNA"/>
</dbReference>
<feature type="domain" description="GGDEF" evidence="4">
    <location>
        <begin position="257"/>
        <end position="393"/>
    </location>
</feature>
<name>A0ABU9CA57_9BURK</name>
<dbReference type="SUPFAM" id="SSF55073">
    <property type="entry name" value="Nucleotide cyclase"/>
    <property type="match status" value="1"/>
</dbReference>
<evidence type="ECO:0000256" key="2">
    <source>
        <dbReference type="ARBA" id="ARBA00034247"/>
    </source>
</evidence>
<feature type="transmembrane region" description="Helical" evidence="3">
    <location>
        <begin position="38"/>
        <end position="59"/>
    </location>
</feature>
<dbReference type="InterPro" id="IPR029787">
    <property type="entry name" value="Nucleotide_cyclase"/>
</dbReference>
<keyword evidence="3" id="KW-1133">Transmembrane helix</keyword>
<reference evidence="5 6" key="1">
    <citation type="submission" date="2024-04" db="EMBL/GenBank/DDBJ databases">
        <title>Novel species of the genus Ideonella isolated from streams.</title>
        <authorList>
            <person name="Lu H."/>
        </authorList>
    </citation>
    <scope>NUCLEOTIDE SEQUENCE [LARGE SCALE GENOMIC DNA]</scope>
    <source>
        <strain evidence="5 6">DXS22W</strain>
    </source>
</reference>
<feature type="transmembrane region" description="Helical" evidence="3">
    <location>
        <begin position="95"/>
        <end position="113"/>
    </location>
</feature>
<protein>
    <recommendedName>
        <fullName evidence="1">diguanylate cyclase</fullName>
        <ecNumber evidence="1">2.7.7.65</ecNumber>
    </recommendedName>
</protein>
<dbReference type="Pfam" id="PF00990">
    <property type="entry name" value="GGDEF"/>
    <property type="match status" value="1"/>
</dbReference>
<comment type="catalytic activity">
    <reaction evidence="2">
        <text>2 GTP = 3',3'-c-di-GMP + 2 diphosphate</text>
        <dbReference type="Rhea" id="RHEA:24898"/>
        <dbReference type="ChEBI" id="CHEBI:33019"/>
        <dbReference type="ChEBI" id="CHEBI:37565"/>
        <dbReference type="ChEBI" id="CHEBI:58805"/>
        <dbReference type="EC" id="2.7.7.65"/>
    </reaction>
</comment>
<gene>
    <name evidence="5" type="ORF">AACH10_00750</name>
</gene>
<keyword evidence="6" id="KW-1185">Reference proteome</keyword>
<feature type="transmembrane region" description="Helical" evidence="3">
    <location>
        <begin position="65"/>
        <end position="83"/>
    </location>
</feature>
<dbReference type="GO" id="GO:0052621">
    <property type="term" value="F:diguanylate cyclase activity"/>
    <property type="evidence" value="ECO:0007669"/>
    <property type="project" value="UniProtKB-EC"/>
</dbReference>
<keyword evidence="5" id="KW-0808">Transferase</keyword>
<evidence type="ECO:0000313" key="5">
    <source>
        <dbReference type="EMBL" id="MEK8048761.1"/>
    </source>
</evidence>
<evidence type="ECO:0000256" key="3">
    <source>
        <dbReference type="SAM" id="Phobius"/>
    </source>
</evidence>
<dbReference type="PANTHER" id="PTHR45138:SF9">
    <property type="entry name" value="DIGUANYLATE CYCLASE DGCM-RELATED"/>
    <property type="match status" value="1"/>
</dbReference>
<evidence type="ECO:0000256" key="1">
    <source>
        <dbReference type="ARBA" id="ARBA00012528"/>
    </source>
</evidence>
<feature type="transmembrane region" description="Helical" evidence="3">
    <location>
        <begin position="6"/>
        <end position="26"/>
    </location>
</feature>
<dbReference type="Gene3D" id="3.30.70.270">
    <property type="match status" value="1"/>
</dbReference>
<feature type="transmembrane region" description="Helical" evidence="3">
    <location>
        <begin position="150"/>
        <end position="170"/>
    </location>
</feature>